<evidence type="ECO:0000259" key="1">
    <source>
        <dbReference type="Pfam" id="PF04466"/>
    </source>
</evidence>
<organism evidence="2 3">
    <name type="scientific">Acinetobacter phage LZ35</name>
    <dbReference type="NCBI Taxonomy" id="1792222"/>
    <lineage>
        <taxon>Viruses</taxon>
        <taxon>Duplodnaviria</taxon>
        <taxon>Heunggongvirae</taxon>
        <taxon>Uroviricota</taxon>
        <taxon>Caudoviricetes</taxon>
        <taxon>Obolenskvirus</taxon>
        <taxon>Obolenskvirus LZ35</taxon>
    </lineage>
</organism>
<gene>
    <name evidence="2" type="ORF">YD_76</name>
</gene>
<dbReference type="Pfam" id="PF04466">
    <property type="entry name" value="Terminase_3"/>
    <property type="match status" value="1"/>
</dbReference>
<sequence>MANPYFKPLIGPEKYKICYGGRGSGKSMVVAEILVEVARRAKTVILCAREFQGSIEDSVHKLLAETIERLGYLKEFEIQNKTITHLGTGATFVFYGIKNNPTKIKSIQGVGVAWIEEAEAVTKRSWDILIPSIRGDKNAKIFITFNPANILDDTYQRFIVNPPKNSLVLKANYNNNIYFDESPLREEMEECKEKDYELYLHIWEGEPVADSEHAFIKPMWITAALNAHEKLGFTASGKKFGGLDVADEGEDANAFARRHGSVLYAIDEWKQGDVIFTADKAHTIGLEENLDQITYDSIGVGAGVKAQFNRKKSRIRVGGFNAGGKVAKPESQIYLGKKNIDMFANAKAQEWWALRTRFYNTWRAVEHGDKFKEDELISILVGKGGITQTEFDYLRAELSRPRIDYDKNGKVMVESKQKMKKRGIPSPNKADSVVLCFAQPNTGLNINIADIESAFGR</sequence>
<dbReference type="NCBIfam" id="TIGR01547">
    <property type="entry name" value="phage_term_2"/>
    <property type="match status" value="1"/>
</dbReference>
<dbReference type="Proteomes" id="UP000201388">
    <property type="component" value="Segment"/>
</dbReference>
<dbReference type="OrthoDB" id="2120at10239"/>
<dbReference type="PANTHER" id="PTHR39184:SF1">
    <property type="entry name" value="PBSX PHAGE TERMINASE LARGE SUBUNIT"/>
    <property type="match status" value="1"/>
</dbReference>
<dbReference type="PANTHER" id="PTHR39184">
    <property type="match status" value="1"/>
</dbReference>
<reference evidence="3" key="1">
    <citation type="submission" date="2016-01" db="EMBL/GenBank/DDBJ databases">
        <title>The genome sequence of bacteriophage LZ35 lytic for Acinetobacter baumannii.</title>
        <authorList>
            <person name="Guo Z."/>
            <person name="Huang H."/>
            <person name="Shi H."/>
            <person name="Sun Y."/>
        </authorList>
    </citation>
    <scope>NUCLEOTIDE SEQUENCE [LARGE SCALE GENOMIC DNA]</scope>
</reference>
<dbReference type="Gene3D" id="3.30.420.240">
    <property type="match status" value="1"/>
</dbReference>
<proteinExistence type="predicted"/>
<name>A0A191ZDJ9_9CAUD</name>
<dbReference type="InterPro" id="IPR006437">
    <property type="entry name" value="Phage_terminase_lsu"/>
</dbReference>
<dbReference type="KEGG" id="vg:29068451"/>
<keyword evidence="3" id="KW-1185">Reference proteome</keyword>
<accession>A0A191ZDJ9</accession>
<dbReference type="Gene3D" id="3.40.50.300">
    <property type="entry name" value="P-loop containing nucleotide triphosphate hydrolases"/>
    <property type="match status" value="1"/>
</dbReference>
<dbReference type="InterPro" id="IPR035412">
    <property type="entry name" value="Terminase_L_N"/>
</dbReference>
<dbReference type="GeneID" id="29068451"/>
<dbReference type="InterPro" id="IPR027417">
    <property type="entry name" value="P-loop_NTPase"/>
</dbReference>
<dbReference type="InterPro" id="IPR052380">
    <property type="entry name" value="Viral_DNA_packaging_terminase"/>
</dbReference>
<dbReference type="RefSeq" id="YP_009291948.1">
    <property type="nucleotide sequence ID" value="NC_031117.1"/>
</dbReference>
<evidence type="ECO:0000313" key="2">
    <source>
        <dbReference type="EMBL" id="ANJ65934.1"/>
    </source>
</evidence>
<feature type="domain" description="Phage terminase large subunit N-terminal" evidence="1">
    <location>
        <begin position="14"/>
        <end position="206"/>
    </location>
</feature>
<dbReference type="EMBL" id="KU510289">
    <property type="protein sequence ID" value="ANJ65934.1"/>
    <property type="molecule type" value="Genomic_DNA"/>
</dbReference>
<protein>
    <submittedName>
        <fullName evidence="2">Terminase large subunit</fullName>
    </submittedName>
</protein>
<evidence type="ECO:0000313" key="3">
    <source>
        <dbReference type="Proteomes" id="UP000201388"/>
    </source>
</evidence>